<protein>
    <submittedName>
        <fullName evidence="1">Uncharacterized protein</fullName>
    </submittedName>
</protein>
<dbReference type="KEGG" id="nfl:COO91_10470"/>
<keyword evidence="1" id="KW-0614">Plasmid</keyword>
<dbReference type="EMBL" id="CP024793">
    <property type="protein sequence ID" value="AUB44247.1"/>
    <property type="molecule type" value="Genomic_DNA"/>
</dbReference>
<keyword evidence="2" id="KW-1185">Reference proteome</keyword>
<organism evidence="1 2">
    <name type="scientific">Nostoc flagelliforme CCNUN1</name>
    <dbReference type="NCBI Taxonomy" id="2038116"/>
    <lineage>
        <taxon>Bacteria</taxon>
        <taxon>Bacillati</taxon>
        <taxon>Cyanobacteriota</taxon>
        <taxon>Cyanophyceae</taxon>
        <taxon>Nostocales</taxon>
        <taxon>Nostocaceae</taxon>
        <taxon>Nostoc</taxon>
    </lineage>
</organism>
<evidence type="ECO:0000313" key="2">
    <source>
        <dbReference type="Proteomes" id="UP000232003"/>
    </source>
</evidence>
<name>A0A2K8T966_9NOSO</name>
<proteinExistence type="predicted"/>
<accession>A0A2K8T966</accession>
<gene>
    <name evidence="1" type="ORF">COO91_10470</name>
</gene>
<sequence>MVERRRETEKGPSAIVQTPQSCQLEITNLTRYGHPLIWKAQTLNIRHIRKLANVC</sequence>
<dbReference type="AlphaFoldDB" id="A0A2K8T966"/>
<geneLocation type="plasmid" evidence="2">
    <name>pnfsy08</name>
</geneLocation>
<evidence type="ECO:0000313" key="1">
    <source>
        <dbReference type="EMBL" id="AUB44247.1"/>
    </source>
</evidence>
<dbReference type="Proteomes" id="UP000232003">
    <property type="component" value="Plasmid pNFSY08"/>
</dbReference>
<reference evidence="1 2" key="1">
    <citation type="submission" date="2017-11" db="EMBL/GenBank/DDBJ databases">
        <title>Complete genome of a free-living desiccation-tolerant cyanobacterium and its photosynthetic adaptation to extreme terrestrial habitat.</title>
        <authorList>
            <person name="Shang J."/>
        </authorList>
    </citation>
    <scope>NUCLEOTIDE SEQUENCE [LARGE SCALE GENOMIC DNA]</scope>
    <source>
        <strain evidence="1 2">CCNUN1</strain>
        <plasmid evidence="2">pnfsy08</plasmid>
    </source>
</reference>